<evidence type="ECO:0000256" key="1">
    <source>
        <dbReference type="SAM" id="SignalP"/>
    </source>
</evidence>
<organism evidence="2">
    <name type="scientific">Odontella aurita</name>
    <dbReference type="NCBI Taxonomy" id="265563"/>
    <lineage>
        <taxon>Eukaryota</taxon>
        <taxon>Sar</taxon>
        <taxon>Stramenopiles</taxon>
        <taxon>Ochrophyta</taxon>
        <taxon>Bacillariophyta</taxon>
        <taxon>Mediophyceae</taxon>
        <taxon>Biddulphiophycidae</taxon>
        <taxon>Eupodiscales</taxon>
        <taxon>Odontellaceae</taxon>
        <taxon>Odontella</taxon>
    </lineage>
</organism>
<gene>
    <name evidence="2" type="ORF">OAUR00152_LOCUS338</name>
</gene>
<accession>A0A7S4M4N3</accession>
<reference evidence="2" key="1">
    <citation type="submission" date="2021-01" db="EMBL/GenBank/DDBJ databases">
        <authorList>
            <person name="Corre E."/>
            <person name="Pelletier E."/>
            <person name="Niang G."/>
            <person name="Scheremetjew M."/>
            <person name="Finn R."/>
            <person name="Kale V."/>
            <person name="Holt S."/>
            <person name="Cochrane G."/>
            <person name="Meng A."/>
            <person name="Brown T."/>
            <person name="Cohen L."/>
        </authorList>
    </citation>
    <scope>NUCLEOTIDE SEQUENCE</scope>
    <source>
        <strain evidence="2">Isolate 1302-5</strain>
    </source>
</reference>
<feature type="chain" id="PRO_5031494798" evidence="1">
    <location>
        <begin position="29"/>
        <end position="180"/>
    </location>
</feature>
<dbReference type="EMBL" id="HBKQ01000520">
    <property type="protein sequence ID" value="CAE2200116.1"/>
    <property type="molecule type" value="Transcribed_RNA"/>
</dbReference>
<sequence length="180" mass="19816">MADRRTMGCKHACMRLAVVLFSVQYVMSFSSSFGIKTPNRAKNRLVSLKERRSSGRRGGMNMYLPPSAPMSQTAPMVAKSILAAPAPMNSGKKRPRSSSVLASTDTLPSFQTAHGLLSPETVMRMDETMCRKHQVRDRAMTLFLDTYRSQGPMACVPMLSDPAILPRLTEAMRDIDGIGC</sequence>
<name>A0A7S4M4N3_9STRA</name>
<protein>
    <submittedName>
        <fullName evidence="2">Uncharacterized protein</fullName>
    </submittedName>
</protein>
<keyword evidence="1" id="KW-0732">Signal</keyword>
<evidence type="ECO:0000313" key="2">
    <source>
        <dbReference type="EMBL" id="CAE2200116.1"/>
    </source>
</evidence>
<feature type="signal peptide" evidence="1">
    <location>
        <begin position="1"/>
        <end position="28"/>
    </location>
</feature>
<dbReference type="AlphaFoldDB" id="A0A7S4M4N3"/>
<proteinExistence type="predicted"/>